<comment type="caution">
    <text evidence="1">The sequence shown here is derived from an EMBL/GenBank/DDBJ whole genome shotgun (WGS) entry which is preliminary data.</text>
</comment>
<accession>A0A8J7Q2D6</accession>
<sequence length="303" mass="35637">MNEYDSPWKHVCDDFFSDLLSLFLPPAFRGVDWTKPVTCADKELPKPDVDNATGLRIADKLYRVYAKEADDALYYLHIEIQSQPDPELPDRMAEYNFRIKDKFKRPVISMAILDHPEKEPVDNEYLFEKWTFSLSMRFPAIKLWEYKNQKDRLWDSPNPVAVVVLAHLIAQDTSGLPRQRFTEKLALVRHLYQKPFSEKQFVQIFRFLDWILTLPDEPKERFKTECAKLEGAHDMTFLSTYELDALNDGKLQERRHNLTKVMAHRFTVTDTVRQTIDNADFEQLGIWFDRVLVANNLEEVFAG</sequence>
<reference evidence="1" key="1">
    <citation type="submission" date="2021-03" db="EMBL/GenBank/DDBJ databases">
        <authorList>
            <person name="Wang G."/>
        </authorList>
    </citation>
    <scope>NUCLEOTIDE SEQUENCE</scope>
    <source>
        <strain evidence="1">KCTC 12899</strain>
    </source>
</reference>
<dbReference type="RefSeq" id="WP_207857572.1">
    <property type="nucleotide sequence ID" value="NZ_JAFREP010000004.1"/>
</dbReference>
<dbReference type="AlphaFoldDB" id="A0A8J7Q2D6"/>
<proteinExistence type="predicted"/>
<name>A0A8J7Q2D6_9BACT</name>
<keyword evidence="2" id="KW-1185">Reference proteome</keyword>
<gene>
    <name evidence="1" type="ORF">J3U88_06035</name>
</gene>
<dbReference type="Proteomes" id="UP000664417">
    <property type="component" value="Unassembled WGS sequence"/>
</dbReference>
<dbReference type="PANTHER" id="PTHR35586:SF1">
    <property type="entry name" value="SLL1691 PROTEIN"/>
    <property type="match status" value="1"/>
</dbReference>
<dbReference type="EMBL" id="JAFREP010000004">
    <property type="protein sequence ID" value="MBO1318015.1"/>
    <property type="molecule type" value="Genomic_DNA"/>
</dbReference>
<protein>
    <submittedName>
        <fullName evidence="1">Rpn family recombination-promoting nuclease/putative transposase</fullName>
    </submittedName>
</protein>
<evidence type="ECO:0000313" key="2">
    <source>
        <dbReference type="Proteomes" id="UP000664417"/>
    </source>
</evidence>
<dbReference type="PANTHER" id="PTHR35586">
    <property type="entry name" value="SLL1691 PROTEIN"/>
    <property type="match status" value="1"/>
</dbReference>
<evidence type="ECO:0000313" key="1">
    <source>
        <dbReference type="EMBL" id="MBO1318015.1"/>
    </source>
</evidence>
<organism evidence="1 2">
    <name type="scientific">Acanthopleuribacter pedis</name>
    <dbReference type="NCBI Taxonomy" id="442870"/>
    <lineage>
        <taxon>Bacteria</taxon>
        <taxon>Pseudomonadati</taxon>
        <taxon>Acidobacteriota</taxon>
        <taxon>Holophagae</taxon>
        <taxon>Acanthopleuribacterales</taxon>
        <taxon>Acanthopleuribacteraceae</taxon>
        <taxon>Acanthopleuribacter</taxon>
    </lineage>
</organism>